<keyword evidence="3" id="KW-1185">Reference proteome</keyword>
<gene>
    <name evidence="2" type="primary">spata45</name>
    <name evidence="2" type="ORF">N1851_033229</name>
</gene>
<comment type="caution">
    <text evidence="2">The sequence shown here is derived from an EMBL/GenBank/DDBJ whole genome shotgun (WGS) entry which is preliminary data.</text>
</comment>
<name>A0AA47NNU2_MERPO</name>
<proteinExistence type="predicted"/>
<dbReference type="EMBL" id="JAOPHQ010006309">
    <property type="protein sequence ID" value="KAK0131988.1"/>
    <property type="molecule type" value="Genomic_DNA"/>
</dbReference>
<feature type="region of interest" description="Disordered" evidence="1">
    <location>
        <begin position="51"/>
        <end position="109"/>
    </location>
</feature>
<dbReference type="Proteomes" id="UP001174136">
    <property type="component" value="Unassembled WGS sequence"/>
</dbReference>
<protein>
    <submittedName>
        <fullName evidence="2">Spermatogenesis-associated protein 45</fullName>
    </submittedName>
</protein>
<evidence type="ECO:0000256" key="1">
    <source>
        <dbReference type="SAM" id="MobiDB-lite"/>
    </source>
</evidence>
<accession>A0AA47NNU2</accession>
<evidence type="ECO:0000313" key="3">
    <source>
        <dbReference type="Proteomes" id="UP001174136"/>
    </source>
</evidence>
<evidence type="ECO:0000313" key="2">
    <source>
        <dbReference type="EMBL" id="KAK0131988.1"/>
    </source>
</evidence>
<sequence>MPKPTQQELYAQNLRRETWCQVEMNSRQFWDRPERKHFGCHLRTTWDTRSPQAAGTGAEVGVDGEADRCPAAGEEALRGETHKTPGSWGPRVQGTKGPRSPPAGPACCSTWTPRRATGYTQPLTVSCLEGKGQGINKQRMENKRFPVYLELNGAAPLPASPLRCSQG</sequence>
<dbReference type="AlphaFoldDB" id="A0AA47NNU2"/>
<reference evidence="2" key="1">
    <citation type="journal article" date="2023" name="Front. Mar. Sci.">
        <title>A new Merluccius polli reference genome to investigate the effects of global change in West African waters.</title>
        <authorList>
            <person name="Mateo J.L."/>
            <person name="Blanco-Fernandez C."/>
            <person name="Garcia-Vazquez E."/>
            <person name="Machado-Schiaffino G."/>
        </authorList>
    </citation>
    <scope>NUCLEOTIDE SEQUENCE</scope>
    <source>
        <strain evidence="2">C29</strain>
        <tissue evidence="2">Fin</tissue>
    </source>
</reference>
<organism evidence="2 3">
    <name type="scientific">Merluccius polli</name>
    <name type="common">Benguela hake</name>
    <name type="synonym">Merluccius cadenati</name>
    <dbReference type="NCBI Taxonomy" id="89951"/>
    <lineage>
        <taxon>Eukaryota</taxon>
        <taxon>Metazoa</taxon>
        <taxon>Chordata</taxon>
        <taxon>Craniata</taxon>
        <taxon>Vertebrata</taxon>
        <taxon>Euteleostomi</taxon>
        <taxon>Actinopterygii</taxon>
        <taxon>Neopterygii</taxon>
        <taxon>Teleostei</taxon>
        <taxon>Neoteleostei</taxon>
        <taxon>Acanthomorphata</taxon>
        <taxon>Zeiogadaria</taxon>
        <taxon>Gadariae</taxon>
        <taxon>Gadiformes</taxon>
        <taxon>Gadoidei</taxon>
        <taxon>Merlucciidae</taxon>
        <taxon>Merluccius</taxon>
    </lineage>
</organism>